<keyword evidence="1" id="KW-0472">Membrane</keyword>
<feature type="transmembrane region" description="Helical" evidence="1">
    <location>
        <begin position="12"/>
        <end position="31"/>
    </location>
</feature>
<evidence type="ECO:0000313" key="2">
    <source>
        <dbReference type="EMBL" id="GJF00156.1"/>
    </source>
</evidence>
<keyword evidence="1" id="KW-1133">Transmembrane helix</keyword>
<protein>
    <submittedName>
        <fullName evidence="2">Uncharacterized protein</fullName>
    </submittedName>
</protein>
<proteinExistence type="predicted"/>
<keyword evidence="3" id="KW-1185">Reference proteome</keyword>
<evidence type="ECO:0000313" key="3">
    <source>
        <dbReference type="Proteomes" id="UP000703269"/>
    </source>
</evidence>
<reference evidence="2 3" key="1">
    <citation type="submission" date="2021-08" db="EMBL/GenBank/DDBJ databases">
        <title>Draft Genome Sequence of Phanerochaete sordida strain YK-624.</title>
        <authorList>
            <person name="Mori T."/>
            <person name="Dohra H."/>
            <person name="Suzuki T."/>
            <person name="Kawagishi H."/>
            <person name="Hirai H."/>
        </authorList>
    </citation>
    <scope>NUCLEOTIDE SEQUENCE [LARGE SCALE GENOMIC DNA]</scope>
    <source>
        <strain evidence="2 3">YK-624</strain>
    </source>
</reference>
<organism evidence="2 3">
    <name type="scientific">Phanerochaete sordida</name>
    <dbReference type="NCBI Taxonomy" id="48140"/>
    <lineage>
        <taxon>Eukaryota</taxon>
        <taxon>Fungi</taxon>
        <taxon>Dikarya</taxon>
        <taxon>Basidiomycota</taxon>
        <taxon>Agaricomycotina</taxon>
        <taxon>Agaricomycetes</taxon>
        <taxon>Polyporales</taxon>
        <taxon>Phanerochaetaceae</taxon>
        <taxon>Phanerochaete</taxon>
    </lineage>
</organism>
<comment type="caution">
    <text evidence="2">The sequence shown here is derived from an EMBL/GenBank/DDBJ whole genome shotgun (WGS) entry which is preliminary data.</text>
</comment>
<evidence type="ECO:0000256" key="1">
    <source>
        <dbReference type="SAM" id="Phobius"/>
    </source>
</evidence>
<dbReference type="Proteomes" id="UP000703269">
    <property type="component" value="Unassembled WGS sequence"/>
</dbReference>
<name>A0A9P3GW17_9APHY</name>
<gene>
    <name evidence="2" type="ORF">PsYK624_164350</name>
</gene>
<dbReference type="AlphaFoldDB" id="A0A9P3GW17"/>
<sequence>MVGTSTLPSPVISADFFLLIVCHLAVAIHLPPTAYVECHALDIVLPTTSTCITLVIPIAVIYIAPSIT</sequence>
<feature type="transmembrane region" description="Helical" evidence="1">
    <location>
        <begin position="43"/>
        <end position="64"/>
    </location>
</feature>
<dbReference type="EMBL" id="BPQB01000137">
    <property type="protein sequence ID" value="GJF00156.1"/>
    <property type="molecule type" value="Genomic_DNA"/>
</dbReference>
<keyword evidence="1" id="KW-0812">Transmembrane</keyword>
<accession>A0A9P3GW17</accession>